<feature type="chain" id="PRO_5035156548" description="Oxidoreductase molybdopterin-binding domain-containing protein" evidence="1">
    <location>
        <begin position="27"/>
        <end position="180"/>
    </location>
</feature>
<dbReference type="AlphaFoldDB" id="A0A8J4H9A9"/>
<dbReference type="Gene3D" id="3.90.420.10">
    <property type="entry name" value="Oxidoreductase, molybdopterin-binding domain"/>
    <property type="match status" value="1"/>
</dbReference>
<comment type="caution">
    <text evidence="2">The sequence shown here is derived from an EMBL/GenBank/DDBJ whole genome shotgun (WGS) entry which is preliminary data.</text>
</comment>
<gene>
    <name evidence="2" type="ORF">ENY07_05290</name>
</gene>
<proteinExistence type="predicted"/>
<organism evidence="2">
    <name type="scientific">Acidicaldus sp</name>
    <dbReference type="NCBI Taxonomy" id="1872105"/>
    <lineage>
        <taxon>Bacteria</taxon>
        <taxon>Pseudomonadati</taxon>
        <taxon>Pseudomonadota</taxon>
        <taxon>Alphaproteobacteria</taxon>
        <taxon>Acetobacterales</taxon>
        <taxon>Acetobacteraceae</taxon>
        <taxon>Acidicaldus</taxon>
    </lineage>
</organism>
<evidence type="ECO:0000313" key="2">
    <source>
        <dbReference type="EMBL" id="HGC42621.1"/>
    </source>
</evidence>
<evidence type="ECO:0008006" key="3">
    <source>
        <dbReference type="Google" id="ProtNLM"/>
    </source>
</evidence>
<evidence type="ECO:0000256" key="1">
    <source>
        <dbReference type="SAM" id="SignalP"/>
    </source>
</evidence>
<name>A0A8J4H9A9_9PROT</name>
<feature type="signal peptide" evidence="1">
    <location>
        <begin position="1"/>
        <end position="26"/>
    </location>
</feature>
<sequence length="180" mass="19068">MRRVTRRLRGVVPALALLLLGFAARADMAPHAAAAPPSAIIIIGDGGKTVSLGAEDFAKLARVRVEVSFATEHGPRHAVFEGPLLWTLLGESGVIDLAKPRGTVGRVVIVTGWDGYRVALALGEIAPQFEGKQVIVAERKDGQALEAGHFRLVVPGDKMGGRSLRDVARITVNEGQESPP</sequence>
<dbReference type="InterPro" id="IPR036374">
    <property type="entry name" value="OxRdtase_Mopterin-bd_sf"/>
</dbReference>
<reference evidence="2" key="1">
    <citation type="journal article" date="2020" name="mSystems">
        <title>Genome- and Community-Level Interaction Insights into Carbon Utilization and Element Cycling Functions of Hydrothermarchaeota in Hydrothermal Sediment.</title>
        <authorList>
            <person name="Zhou Z."/>
            <person name="Liu Y."/>
            <person name="Xu W."/>
            <person name="Pan J."/>
            <person name="Luo Z.H."/>
            <person name="Li M."/>
        </authorList>
    </citation>
    <scope>NUCLEOTIDE SEQUENCE</scope>
    <source>
        <strain evidence="2">SpSt-997</strain>
    </source>
</reference>
<dbReference type="EMBL" id="DTQM01000098">
    <property type="protein sequence ID" value="HGC42621.1"/>
    <property type="molecule type" value="Genomic_DNA"/>
</dbReference>
<dbReference type="SUPFAM" id="SSF56524">
    <property type="entry name" value="Oxidoreductase molybdopterin-binding domain"/>
    <property type="match status" value="1"/>
</dbReference>
<keyword evidence="1" id="KW-0732">Signal</keyword>
<protein>
    <recommendedName>
        <fullName evidence="3">Oxidoreductase molybdopterin-binding domain-containing protein</fullName>
    </recommendedName>
</protein>
<accession>A0A8J4H9A9</accession>